<evidence type="ECO:0000313" key="1">
    <source>
        <dbReference type="EMBL" id="KPJ13763.1"/>
    </source>
</evidence>
<dbReference type="AlphaFoldDB" id="A0A194R7F8"/>
<reference evidence="1 2" key="1">
    <citation type="journal article" date="2015" name="Nat. Commun.">
        <title>Outbred genome sequencing and CRISPR/Cas9 gene editing in butterflies.</title>
        <authorList>
            <person name="Li X."/>
            <person name="Fan D."/>
            <person name="Zhang W."/>
            <person name="Liu G."/>
            <person name="Zhang L."/>
            <person name="Zhao L."/>
            <person name="Fang X."/>
            <person name="Chen L."/>
            <person name="Dong Y."/>
            <person name="Chen Y."/>
            <person name="Ding Y."/>
            <person name="Zhao R."/>
            <person name="Feng M."/>
            <person name="Zhu Y."/>
            <person name="Feng Y."/>
            <person name="Jiang X."/>
            <person name="Zhu D."/>
            <person name="Xiang H."/>
            <person name="Feng X."/>
            <person name="Li S."/>
            <person name="Wang J."/>
            <person name="Zhang G."/>
            <person name="Kronforst M.R."/>
            <person name="Wang W."/>
        </authorList>
    </citation>
    <scope>NUCLEOTIDE SEQUENCE [LARGE SCALE GENOMIC DNA]</scope>
    <source>
        <strain evidence="1">Ya'a_city_454_Pm</strain>
        <tissue evidence="1">Whole body</tissue>
    </source>
</reference>
<accession>A0A194R7F8</accession>
<protein>
    <submittedName>
        <fullName evidence="1">Uncharacterized protein</fullName>
    </submittedName>
</protein>
<sequence length="386" mass="44763">MGISKTKNEFEKDIIITNYDVSQCYKSQKSEERFRIDPKSPPMKAKSKKIICNCYNTDLETGVTYNVPTTRNQTKSVYCQCATNNIPSDIEKYDVFNKVSYSKFHENANNVNRGNIKTLGSQEETRIVTEYAEVTNQKLCSTPSNKSNIKDVICGCDQLYSKNLSSYEKVASRRNYKTVICQCSMSNFLNDEARYQNQCNTSEVFKKISQNDLNRNEYDDDKNVIQRKTSREMIRVVAQCSEQTNEIQDRNSQLYRKNRNVTCECYLDSRDIKNALNQYKVATKVQTEINNCQCSKSNIQTNNDRQQFESTEQQICRKTTQENFHQTCCPCPKPLEPRLQQAPQIRRSSINFNGKKTLKYKEPFNLQELPVHGVQTSDHSIRFVST</sequence>
<evidence type="ECO:0000313" key="2">
    <source>
        <dbReference type="Proteomes" id="UP000053240"/>
    </source>
</evidence>
<proteinExistence type="predicted"/>
<name>A0A194R7F8_PAPMA</name>
<gene>
    <name evidence="1" type="ORF">RR48_10947</name>
</gene>
<organism evidence="1 2">
    <name type="scientific">Papilio machaon</name>
    <name type="common">Old World swallowtail butterfly</name>
    <dbReference type="NCBI Taxonomy" id="76193"/>
    <lineage>
        <taxon>Eukaryota</taxon>
        <taxon>Metazoa</taxon>
        <taxon>Ecdysozoa</taxon>
        <taxon>Arthropoda</taxon>
        <taxon>Hexapoda</taxon>
        <taxon>Insecta</taxon>
        <taxon>Pterygota</taxon>
        <taxon>Neoptera</taxon>
        <taxon>Endopterygota</taxon>
        <taxon>Lepidoptera</taxon>
        <taxon>Glossata</taxon>
        <taxon>Ditrysia</taxon>
        <taxon>Papilionoidea</taxon>
        <taxon>Papilionidae</taxon>
        <taxon>Papilioninae</taxon>
        <taxon>Papilio</taxon>
    </lineage>
</organism>
<dbReference type="InParanoid" id="A0A194R7F8"/>
<dbReference type="EMBL" id="KQ460615">
    <property type="protein sequence ID" value="KPJ13763.1"/>
    <property type="molecule type" value="Genomic_DNA"/>
</dbReference>
<dbReference type="Proteomes" id="UP000053240">
    <property type="component" value="Unassembled WGS sequence"/>
</dbReference>
<keyword evidence="2" id="KW-1185">Reference proteome</keyword>